<dbReference type="AlphaFoldDB" id="A0AAV1HDZ8"/>
<dbReference type="InterPro" id="IPR037393">
    <property type="entry name" value="Bud22/SRFB1"/>
</dbReference>
<feature type="compositionally biased region" description="Polar residues" evidence="5">
    <location>
        <begin position="443"/>
        <end position="463"/>
    </location>
</feature>
<dbReference type="EMBL" id="OY660884">
    <property type="protein sequence ID" value="CAJ1084171.1"/>
    <property type="molecule type" value="Genomic_DNA"/>
</dbReference>
<feature type="region of interest" description="Disordered" evidence="5">
    <location>
        <begin position="490"/>
        <end position="526"/>
    </location>
</feature>
<dbReference type="InterPro" id="IPR015158">
    <property type="entry name" value="Bud22_dom"/>
</dbReference>
<name>A0AAV1HDZ8_XYRNO</name>
<reference evidence="7" key="1">
    <citation type="submission" date="2023-08" db="EMBL/GenBank/DDBJ databases">
        <authorList>
            <person name="Alioto T."/>
            <person name="Alioto T."/>
            <person name="Gomez Garrido J."/>
        </authorList>
    </citation>
    <scope>NUCLEOTIDE SEQUENCE</scope>
</reference>
<proteinExistence type="predicted"/>
<feature type="compositionally biased region" description="Acidic residues" evidence="5">
    <location>
        <begin position="323"/>
        <end position="342"/>
    </location>
</feature>
<evidence type="ECO:0000256" key="3">
    <source>
        <dbReference type="ARBA" id="ARBA00025646"/>
    </source>
</evidence>
<dbReference type="PANTHER" id="PTHR23325">
    <property type="entry name" value="SERUM RESPONSE FACTOR-BINDING"/>
    <property type="match status" value="1"/>
</dbReference>
<feature type="compositionally biased region" description="Polar residues" evidence="5">
    <location>
        <begin position="403"/>
        <end position="414"/>
    </location>
</feature>
<comment type="function">
    <text evidence="3">May be involved in regulating transcriptional activation of cardiac genes during the aging process. May play a role in biosynthesis and/or processing of SLC2A4 in adipose cells.</text>
</comment>
<evidence type="ECO:0000256" key="5">
    <source>
        <dbReference type="SAM" id="MobiDB-lite"/>
    </source>
</evidence>
<gene>
    <name evidence="7" type="ORF">XNOV1_A031160</name>
</gene>
<evidence type="ECO:0000259" key="6">
    <source>
        <dbReference type="Pfam" id="PF09073"/>
    </source>
</evidence>
<evidence type="ECO:0000256" key="2">
    <source>
        <dbReference type="ARBA" id="ARBA00023054"/>
    </source>
</evidence>
<protein>
    <recommendedName>
        <fullName evidence="1">Serum response factor-binding protein 1</fullName>
    </recommendedName>
    <alternativeName>
        <fullName evidence="4">SRF-dependent transcription regulation-associated protein</fullName>
    </alternativeName>
</protein>
<dbReference type="GO" id="GO:0030490">
    <property type="term" value="P:maturation of SSU-rRNA"/>
    <property type="evidence" value="ECO:0007669"/>
    <property type="project" value="TreeGrafter"/>
</dbReference>
<sequence>MDKLKMMSPSAEEKEKEEEECECNIEEETVHEDEEQREQEGIDDKEEGEEEKPQAAKNSTEPRDKKQIEGLNLNNEVVKMRKEVKRVRALIIRRLTRQMGVLKKKKGKDTDIERNQRRATRLLEEIHAMKALSPDLVTKTALVKNLSFDQVCKDPKSTISERAVARIASHPQFNKKIEDIKAALKAFKEERMKTGGREKTVKGQNKMGNLVPESSEKIRERQSEKTMEHITAEHLEITESERGDGIRKDIKDGAVATPKKKRSKTNDTEDGQSSKASENTNIKQSSLKRTVVKEIVKNDIPVEMAEEKPNTESKGVQQKKDELESDLELLDDEEKEYFDDSTEERFHRQSSQSEGSDEDDDFFVGKVSKFKKKKQNNLDGRSKAKVDPPNQDQSGTDRKAKTTMFQTVFCSSLSAPGMNKGVGRRKEGDNVRGYEKLQGVSHPKSNSNKPPRLQQQGNRTGFNPGSKYRRPCEKGSLLKSHDEAFFNHQDKKQALHPSWEASKKRKQQQGQILAFQGKKIRFDNDD</sequence>
<dbReference type="GO" id="GO:0005634">
    <property type="term" value="C:nucleus"/>
    <property type="evidence" value="ECO:0007669"/>
    <property type="project" value="TreeGrafter"/>
</dbReference>
<evidence type="ECO:0000313" key="7">
    <source>
        <dbReference type="EMBL" id="CAJ1084171.1"/>
    </source>
</evidence>
<keyword evidence="2" id="KW-0175">Coiled coil</keyword>
<evidence type="ECO:0000313" key="8">
    <source>
        <dbReference type="Proteomes" id="UP001178508"/>
    </source>
</evidence>
<feature type="compositionally biased region" description="Basic and acidic residues" evidence="5">
    <location>
        <begin position="424"/>
        <end position="435"/>
    </location>
</feature>
<feature type="compositionally biased region" description="Basic and acidic residues" evidence="5">
    <location>
        <begin position="214"/>
        <end position="252"/>
    </location>
</feature>
<dbReference type="PANTHER" id="PTHR23325:SF1">
    <property type="entry name" value="SERUM RESPONSE FACTOR-BINDING PROTEIN 1"/>
    <property type="match status" value="1"/>
</dbReference>
<feature type="domain" description="Bud22" evidence="6">
    <location>
        <begin position="459"/>
        <end position="523"/>
    </location>
</feature>
<dbReference type="GO" id="GO:0030686">
    <property type="term" value="C:90S preribosome"/>
    <property type="evidence" value="ECO:0007669"/>
    <property type="project" value="TreeGrafter"/>
</dbReference>
<feature type="region of interest" description="Disordered" evidence="5">
    <location>
        <begin position="193"/>
        <end position="470"/>
    </location>
</feature>
<dbReference type="Proteomes" id="UP001178508">
    <property type="component" value="Chromosome 21"/>
</dbReference>
<accession>A0AAV1HDZ8</accession>
<evidence type="ECO:0000256" key="1">
    <source>
        <dbReference type="ARBA" id="ARBA00013459"/>
    </source>
</evidence>
<keyword evidence="8" id="KW-1185">Reference proteome</keyword>
<evidence type="ECO:0000256" key="4">
    <source>
        <dbReference type="ARBA" id="ARBA00033254"/>
    </source>
</evidence>
<dbReference type="Pfam" id="PF09073">
    <property type="entry name" value="BUD22"/>
    <property type="match status" value="1"/>
</dbReference>
<feature type="compositionally biased region" description="Polar residues" evidence="5">
    <location>
        <begin position="271"/>
        <end position="288"/>
    </location>
</feature>
<organism evidence="7 8">
    <name type="scientific">Xyrichtys novacula</name>
    <name type="common">Pearly razorfish</name>
    <name type="synonym">Hemipteronotus novacula</name>
    <dbReference type="NCBI Taxonomy" id="13765"/>
    <lineage>
        <taxon>Eukaryota</taxon>
        <taxon>Metazoa</taxon>
        <taxon>Chordata</taxon>
        <taxon>Craniata</taxon>
        <taxon>Vertebrata</taxon>
        <taxon>Euteleostomi</taxon>
        <taxon>Actinopterygii</taxon>
        <taxon>Neopterygii</taxon>
        <taxon>Teleostei</taxon>
        <taxon>Neoteleostei</taxon>
        <taxon>Acanthomorphata</taxon>
        <taxon>Eupercaria</taxon>
        <taxon>Labriformes</taxon>
        <taxon>Labridae</taxon>
        <taxon>Xyrichtys</taxon>
    </lineage>
</organism>
<feature type="region of interest" description="Disordered" evidence="5">
    <location>
        <begin position="1"/>
        <end position="68"/>
    </location>
</feature>
<feature type="compositionally biased region" description="Acidic residues" evidence="5">
    <location>
        <begin position="15"/>
        <end position="50"/>
    </location>
</feature>